<evidence type="ECO:0000256" key="1">
    <source>
        <dbReference type="SAM" id="SignalP"/>
    </source>
</evidence>
<dbReference type="InterPro" id="IPR013424">
    <property type="entry name" value="Ice-binding_C"/>
</dbReference>
<sequence>MKKTISILCALAGITTSVSAGTVMDQSLFGYTKFSDALQADVGSSKEQVTGSKGAGNLVWYEMLRTYGAGGAVFSGLTMTQNHATGNRMMMTVTMMVDTSKMVLPTASGSIATIFSTGGATQWGLGVRSSGKLCWMWGGNAWGSDIDYTLPTNGSLMLSMVTGRINGVADGTEGARIYIGGTDVFFDAGGLKSNTSANSLSIGANNAGNNTLALAVQQLYVHNTSLSKAEIGALMAEMELVPEPATATLSLLGLACMALRRRRAA</sequence>
<evidence type="ECO:0000259" key="2">
    <source>
        <dbReference type="Pfam" id="PF07589"/>
    </source>
</evidence>
<proteinExistence type="predicted"/>
<dbReference type="Pfam" id="PF07589">
    <property type="entry name" value="PEP-CTERM"/>
    <property type="match status" value="1"/>
</dbReference>
<evidence type="ECO:0000313" key="3">
    <source>
        <dbReference type="EMBL" id="SEH95460.1"/>
    </source>
</evidence>
<dbReference type="AlphaFoldDB" id="A0A1H6MCU8"/>
<keyword evidence="1" id="KW-0732">Signal</keyword>
<gene>
    <name evidence="3" type="ORF">PYTT_2039</name>
</gene>
<evidence type="ECO:0000313" key="4">
    <source>
        <dbReference type="Proteomes" id="UP000176204"/>
    </source>
</evidence>
<dbReference type="RefSeq" id="WP_067775651.1">
    <property type="nucleotide sequence ID" value="NZ_LIGX01000023.1"/>
</dbReference>
<name>A0A1H6MCU8_9BACT</name>
<dbReference type="InterPro" id="IPR013320">
    <property type="entry name" value="ConA-like_dom_sf"/>
</dbReference>
<dbReference type="KEGG" id="agl:PYTT_2039"/>
<feature type="domain" description="Ice-binding protein C-terminal" evidence="2">
    <location>
        <begin position="241"/>
        <end position="262"/>
    </location>
</feature>
<keyword evidence="4" id="KW-1185">Reference proteome</keyword>
<accession>A0A1H6MCU8</accession>
<dbReference type="Proteomes" id="UP000176204">
    <property type="component" value="Chromosome I"/>
</dbReference>
<dbReference type="SUPFAM" id="SSF49899">
    <property type="entry name" value="Concanavalin A-like lectins/glucanases"/>
    <property type="match status" value="1"/>
</dbReference>
<dbReference type="OrthoDB" id="199903at2"/>
<feature type="chain" id="PRO_5009604585" evidence="1">
    <location>
        <begin position="21"/>
        <end position="265"/>
    </location>
</feature>
<organism evidence="3 4">
    <name type="scientific">Akkermansia glycaniphila</name>
    <dbReference type="NCBI Taxonomy" id="1679444"/>
    <lineage>
        <taxon>Bacteria</taxon>
        <taxon>Pseudomonadati</taxon>
        <taxon>Verrucomicrobiota</taxon>
        <taxon>Verrucomicrobiia</taxon>
        <taxon>Verrucomicrobiales</taxon>
        <taxon>Akkermansiaceae</taxon>
        <taxon>Akkermansia</taxon>
    </lineage>
</organism>
<dbReference type="NCBIfam" id="TIGR02595">
    <property type="entry name" value="PEP_CTERM"/>
    <property type="match status" value="1"/>
</dbReference>
<feature type="signal peptide" evidence="1">
    <location>
        <begin position="1"/>
        <end position="20"/>
    </location>
</feature>
<protein>
    <submittedName>
        <fullName evidence="3">Pep-cterm motif</fullName>
    </submittedName>
</protein>
<dbReference type="EMBL" id="LT629973">
    <property type="protein sequence ID" value="SEH95460.1"/>
    <property type="molecule type" value="Genomic_DNA"/>
</dbReference>
<dbReference type="Pfam" id="PF13385">
    <property type="entry name" value="Laminin_G_3"/>
    <property type="match status" value="1"/>
</dbReference>
<dbReference type="Gene3D" id="2.60.120.200">
    <property type="match status" value="1"/>
</dbReference>
<reference evidence="4" key="1">
    <citation type="submission" date="2016-09" db="EMBL/GenBank/DDBJ databases">
        <authorList>
            <person name="Koehorst J."/>
        </authorList>
    </citation>
    <scope>NUCLEOTIDE SEQUENCE [LARGE SCALE GENOMIC DNA]</scope>
</reference>